<dbReference type="Gene3D" id="3.40.50.10840">
    <property type="entry name" value="Putative sugar-binding, N-terminal domain"/>
    <property type="match status" value="1"/>
</dbReference>
<feature type="domain" description="Four-carbon acid sugar kinase N-terminal" evidence="7">
    <location>
        <begin position="6"/>
        <end position="131"/>
    </location>
</feature>
<keyword evidence="2" id="KW-0808">Transferase</keyword>
<dbReference type="Proteomes" id="UP000026941">
    <property type="component" value="Unassembled WGS sequence"/>
</dbReference>
<dbReference type="InterPro" id="IPR010737">
    <property type="entry name" value="4-carb_acid_sugar_kinase_N"/>
</dbReference>
<evidence type="ECO:0000313" key="10">
    <source>
        <dbReference type="Proteomes" id="UP000026941"/>
    </source>
</evidence>
<dbReference type="InterPro" id="IPR042213">
    <property type="entry name" value="NBD_C_sf"/>
</dbReference>
<keyword evidence="6" id="KW-0119">Carbohydrate metabolism</keyword>
<dbReference type="InterPro" id="IPR037051">
    <property type="entry name" value="4-carb_acid_sugar_kinase_N_sf"/>
</dbReference>
<evidence type="ECO:0000256" key="4">
    <source>
        <dbReference type="ARBA" id="ARBA00022777"/>
    </source>
</evidence>
<protein>
    <recommendedName>
        <fullName evidence="11">Four-carbon acid sugar kinase family protein</fullName>
    </recommendedName>
</protein>
<proteinExistence type="inferred from homology"/>
<keyword evidence="5" id="KW-0067">ATP-binding</keyword>
<organism evidence="9 10">
    <name type="scientific">Rhizobium rhizogenes NBRC 13257</name>
    <dbReference type="NCBI Taxonomy" id="1220581"/>
    <lineage>
        <taxon>Bacteria</taxon>
        <taxon>Pseudomonadati</taxon>
        <taxon>Pseudomonadota</taxon>
        <taxon>Alphaproteobacteria</taxon>
        <taxon>Hyphomicrobiales</taxon>
        <taxon>Rhizobiaceae</taxon>
        <taxon>Rhizobium/Agrobacterium group</taxon>
        <taxon>Rhizobium</taxon>
    </lineage>
</organism>
<evidence type="ECO:0000256" key="3">
    <source>
        <dbReference type="ARBA" id="ARBA00022741"/>
    </source>
</evidence>
<comment type="similarity">
    <text evidence="1">Belongs to the four-carbon acid sugar kinase family.</text>
</comment>
<dbReference type="GO" id="GO:0005524">
    <property type="term" value="F:ATP binding"/>
    <property type="evidence" value="ECO:0007669"/>
    <property type="project" value="UniProtKB-KW"/>
</dbReference>
<feature type="domain" description="Four-carbon acid sugar kinase nucleotide binding" evidence="8">
    <location>
        <begin position="258"/>
        <end position="343"/>
    </location>
</feature>
<accession>A0AA87U402</accession>
<dbReference type="RefSeq" id="WP_042471932.1">
    <property type="nucleotide sequence ID" value="NZ_BAYX01000005.1"/>
</dbReference>
<dbReference type="AlphaFoldDB" id="A0AA87U402"/>
<evidence type="ECO:0000256" key="6">
    <source>
        <dbReference type="ARBA" id="ARBA00023277"/>
    </source>
</evidence>
<keyword evidence="3" id="KW-0547">Nucleotide-binding</keyword>
<evidence type="ECO:0008006" key="11">
    <source>
        <dbReference type="Google" id="ProtNLM"/>
    </source>
</evidence>
<dbReference type="InterPro" id="IPR031475">
    <property type="entry name" value="NBD_C"/>
</dbReference>
<evidence type="ECO:0000256" key="2">
    <source>
        <dbReference type="ARBA" id="ARBA00022679"/>
    </source>
</evidence>
<evidence type="ECO:0000313" key="9">
    <source>
        <dbReference type="EMBL" id="GAJ92967.1"/>
    </source>
</evidence>
<dbReference type="SUPFAM" id="SSF142764">
    <property type="entry name" value="YgbK-like"/>
    <property type="match status" value="1"/>
</dbReference>
<gene>
    <name evidence="9" type="ORF">RRH01S_05_00390</name>
</gene>
<comment type="caution">
    <text evidence="9">The sequence shown here is derived from an EMBL/GenBank/DDBJ whole genome shotgun (WGS) entry which is preliminary data.</text>
</comment>
<evidence type="ECO:0000259" key="8">
    <source>
        <dbReference type="Pfam" id="PF17042"/>
    </source>
</evidence>
<sequence>MTPKVAIIADDLTGALDTGTPFVEAGLSVTIAIDIDAISEALASGSEVVVVNTDSRALPEEKAVERVKLAASALLAASPEILLKKIDSRLKGHVAAESAALAAAFGHREIVIAPAIPDQERVTRDGKVVGRGVDHPLPIAELFEARPETVLIIDAETDGDLDRLVTTHDWKTSLAVGARGIGSALARHIGQGGTDSRAFVPTGRTLFAFGSRDPITAAQMATLEASGRLRATIDAPMGLVQFGKGQTLPLLLRCTGDITEEATAVADRFAKSVTSVMEDTHPDMLMMGGGDIAVAVFRALGIHLLAPKGEIEPGIPWFDVTMANGTRLRCAVKSGGFGNSDSLLRLIPENQAA</sequence>
<keyword evidence="4" id="KW-0418">Kinase</keyword>
<evidence type="ECO:0000259" key="7">
    <source>
        <dbReference type="Pfam" id="PF07005"/>
    </source>
</evidence>
<evidence type="ECO:0000256" key="5">
    <source>
        <dbReference type="ARBA" id="ARBA00022840"/>
    </source>
</evidence>
<dbReference type="Pfam" id="PF17042">
    <property type="entry name" value="NBD_C"/>
    <property type="match status" value="1"/>
</dbReference>
<evidence type="ECO:0000256" key="1">
    <source>
        <dbReference type="ARBA" id="ARBA00005715"/>
    </source>
</evidence>
<reference evidence="9 10" key="1">
    <citation type="submission" date="2014-05" db="EMBL/GenBank/DDBJ databases">
        <title>Whole genome shotgun sequence of Rhizobium rhizogenes NBRC 13257.</title>
        <authorList>
            <person name="Katano-Makiyama Y."/>
            <person name="Hosoyama A."/>
            <person name="Hashimoto M."/>
            <person name="Hosoyama Y."/>
            <person name="Noguchi M."/>
            <person name="Tsuchikane K."/>
            <person name="Kimura A."/>
            <person name="Ohji S."/>
            <person name="Ichikawa N."/>
            <person name="Yamazoe A."/>
            <person name="Fujita N."/>
        </authorList>
    </citation>
    <scope>NUCLEOTIDE SEQUENCE [LARGE SCALE GENOMIC DNA]</scope>
    <source>
        <strain evidence="9 10">NBRC 13257</strain>
    </source>
</reference>
<dbReference type="Pfam" id="PF07005">
    <property type="entry name" value="SBD_N"/>
    <property type="match status" value="1"/>
</dbReference>
<dbReference type="GO" id="GO:0016301">
    <property type="term" value="F:kinase activity"/>
    <property type="evidence" value="ECO:0007669"/>
    <property type="project" value="UniProtKB-KW"/>
</dbReference>
<name>A0AA87U402_RHIRH</name>
<dbReference type="EMBL" id="BAYX01000005">
    <property type="protein sequence ID" value="GAJ92967.1"/>
    <property type="molecule type" value="Genomic_DNA"/>
</dbReference>
<dbReference type="Gene3D" id="3.40.980.20">
    <property type="entry name" value="Four-carbon acid sugar kinase, nucleotide binding domain"/>
    <property type="match status" value="1"/>
</dbReference>